<accession>X7XU63</accession>
<dbReference type="PATRIC" id="fig|1299326.3.peg.6498"/>
<dbReference type="Proteomes" id="UP000020561">
    <property type="component" value="Unassembled WGS sequence"/>
</dbReference>
<protein>
    <submittedName>
        <fullName evidence="1">PqqE domain protein</fullName>
    </submittedName>
</protein>
<evidence type="ECO:0000313" key="1">
    <source>
        <dbReference type="EMBL" id="ETZ98358.1"/>
    </source>
</evidence>
<gene>
    <name evidence="1" type="primary">pqqE</name>
    <name evidence="1" type="ORF">I545_6765</name>
</gene>
<name>X7XU63_MYCKA</name>
<sequence>MLCRTWRGGFGETGAAKISVVVTRHNVGQLDEFAALASRYGAPCGSPAAPVGAGRRCLGRPAPHGAQQVQLYDWLVLNGERVLTGDSFFHLLPLGESGALAVSTCAAPVGWSA</sequence>
<evidence type="ECO:0000313" key="2">
    <source>
        <dbReference type="Proteomes" id="UP000020561"/>
    </source>
</evidence>
<organism evidence="1 2">
    <name type="scientific">Mycobacterium kansasii 662</name>
    <dbReference type="NCBI Taxonomy" id="1299326"/>
    <lineage>
        <taxon>Bacteria</taxon>
        <taxon>Bacillati</taxon>
        <taxon>Actinomycetota</taxon>
        <taxon>Actinomycetes</taxon>
        <taxon>Mycobacteriales</taxon>
        <taxon>Mycobacteriaceae</taxon>
        <taxon>Mycobacterium</taxon>
    </lineage>
</organism>
<comment type="caution">
    <text evidence="1">The sequence shown here is derived from an EMBL/GenBank/DDBJ whole genome shotgun (WGS) entry which is preliminary data.</text>
</comment>
<dbReference type="AlphaFoldDB" id="X7XU63"/>
<dbReference type="EMBL" id="JAOA01000029">
    <property type="protein sequence ID" value="ETZ98358.1"/>
    <property type="molecule type" value="Genomic_DNA"/>
</dbReference>
<reference evidence="1 2" key="1">
    <citation type="submission" date="2013-12" db="EMBL/GenBank/DDBJ databases">
        <authorList>
            <person name="Brown-Elliot B."/>
            <person name="Wallace R."/>
            <person name="Lenaerts A."/>
            <person name="Ordway D."/>
            <person name="DeGroote M.A."/>
            <person name="Parker T."/>
            <person name="Sizemore C."/>
            <person name="Tallon L.J."/>
            <person name="Sadzewicz L.K."/>
            <person name="Sengamalay N."/>
            <person name="Fraser C.M."/>
            <person name="Hine E."/>
            <person name="Shefchek K.A."/>
            <person name="Das S.P."/>
            <person name="Tettelin H."/>
        </authorList>
    </citation>
    <scope>NUCLEOTIDE SEQUENCE [LARGE SCALE GENOMIC DNA]</scope>
    <source>
        <strain evidence="1 2">662</strain>
    </source>
</reference>
<proteinExistence type="predicted"/>